<protein>
    <submittedName>
        <fullName evidence="2">F-box/kelch-repeat protein at3g06240</fullName>
    </submittedName>
</protein>
<dbReference type="InterPro" id="IPR017451">
    <property type="entry name" value="F-box-assoc_interact_dom"/>
</dbReference>
<keyword evidence="3" id="KW-1185">Reference proteome</keyword>
<dbReference type="InterPro" id="IPR050796">
    <property type="entry name" value="SCF_F-box_component"/>
</dbReference>
<dbReference type="EMBL" id="BMAC01000027">
    <property type="protein sequence ID" value="GFP81182.1"/>
    <property type="molecule type" value="Genomic_DNA"/>
</dbReference>
<name>A0A830B612_9LAMI</name>
<proteinExistence type="predicted"/>
<dbReference type="NCBIfam" id="TIGR01640">
    <property type="entry name" value="F_box_assoc_1"/>
    <property type="match status" value="1"/>
</dbReference>
<dbReference type="OrthoDB" id="809368at2759"/>
<reference evidence="2" key="1">
    <citation type="submission" date="2020-07" db="EMBL/GenBank/DDBJ databases">
        <title>Ethylene signaling mediates host invasion by parasitic plants.</title>
        <authorList>
            <person name="Yoshida S."/>
        </authorList>
    </citation>
    <scope>NUCLEOTIDE SEQUENCE</scope>
    <source>
        <strain evidence="2">Okayama</strain>
    </source>
</reference>
<dbReference type="AlphaFoldDB" id="A0A830B612"/>
<gene>
    <name evidence="2" type="ORF">PHJA_000261500</name>
</gene>
<evidence type="ECO:0000313" key="3">
    <source>
        <dbReference type="Proteomes" id="UP000653305"/>
    </source>
</evidence>
<evidence type="ECO:0000259" key="1">
    <source>
        <dbReference type="Pfam" id="PF07734"/>
    </source>
</evidence>
<evidence type="ECO:0000313" key="2">
    <source>
        <dbReference type="EMBL" id="GFP81182.1"/>
    </source>
</evidence>
<organism evidence="2 3">
    <name type="scientific">Phtheirospermum japonicum</name>
    <dbReference type="NCBI Taxonomy" id="374723"/>
    <lineage>
        <taxon>Eukaryota</taxon>
        <taxon>Viridiplantae</taxon>
        <taxon>Streptophyta</taxon>
        <taxon>Embryophyta</taxon>
        <taxon>Tracheophyta</taxon>
        <taxon>Spermatophyta</taxon>
        <taxon>Magnoliopsida</taxon>
        <taxon>eudicotyledons</taxon>
        <taxon>Gunneridae</taxon>
        <taxon>Pentapetalae</taxon>
        <taxon>asterids</taxon>
        <taxon>lamiids</taxon>
        <taxon>Lamiales</taxon>
        <taxon>Orobanchaceae</taxon>
        <taxon>Orobanchaceae incertae sedis</taxon>
        <taxon>Phtheirospermum</taxon>
    </lineage>
</organism>
<sequence>MNVKLDKKLLLRRRADGNATNEDRNVHYFSMLSTDNNGRHFSLEKNYYLQNHKLEKLSYRSEIVGSCNGILCLKDGSGHGNAVLWNPLTDELKSLPPSSIERPAEARVRTFSACGFGFDARSEDYKVARFVKNWFYYNNGCYKTTTHHFELYSLKTDSWRPITAPQTDPWSSSSTSVNGSCYWYDRDCVLSFDFADEMFSRLPLPVPNPGGNTFHLFIDYDGSLGSIVYPWVAGRKRFDLWVWKNGSWSKVDSFALEDVRLPLGLWGRDQCFLEGTNYQLLLFDLTTRVLKPLDIEDYEDTMRLVPFVESTVSINGHSKVDQFFFVFF</sequence>
<comment type="caution">
    <text evidence="2">The sequence shown here is derived from an EMBL/GenBank/DDBJ whole genome shotgun (WGS) entry which is preliminary data.</text>
</comment>
<dbReference type="InterPro" id="IPR006527">
    <property type="entry name" value="F-box-assoc_dom_typ1"/>
</dbReference>
<dbReference type="InterPro" id="IPR011043">
    <property type="entry name" value="Gal_Oxase/kelch_b-propeller"/>
</dbReference>
<feature type="domain" description="F-box associated beta-propeller type 1" evidence="1">
    <location>
        <begin position="38"/>
        <end position="243"/>
    </location>
</feature>
<dbReference type="Proteomes" id="UP000653305">
    <property type="component" value="Unassembled WGS sequence"/>
</dbReference>
<dbReference type="PANTHER" id="PTHR31672:SF13">
    <property type="entry name" value="F-BOX PROTEIN CPR30-LIKE"/>
    <property type="match status" value="1"/>
</dbReference>
<dbReference type="Pfam" id="PF07734">
    <property type="entry name" value="FBA_1"/>
    <property type="match status" value="1"/>
</dbReference>
<dbReference type="PANTHER" id="PTHR31672">
    <property type="entry name" value="BNACNNG10540D PROTEIN"/>
    <property type="match status" value="1"/>
</dbReference>
<dbReference type="SUPFAM" id="SSF50965">
    <property type="entry name" value="Galactose oxidase, central domain"/>
    <property type="match status" value="1"/>
</dbReference>
<accession>A0A830B612</accession>